<keyword evidence="2" id="KW-1185">Reference proteome</keyword>
<gene>
    <name evidence="1" type="ORF">FHP29_17375</name>
</gene>
<dbReference type="EMBL" id="VDMP01000026">
    <property type="protein sequence ID" value="TNM37572.1"/>
    <property type="molecule type" value="Genomic_DNA"/>
</dbReference>
<evidence type="ECO:0000313" key="2">
    <source>
        <dbReference type="Proteomes" id="UP000313231"/>
    </source>
</evidence>
<dbReference type="RefSeq" id="WP_139624119.1">
    <property type="nucleotide sequence ID" value="NZ_VDMP01000026.1"/>
</dbReference>
<comment type="caution">
    <text evidence="1">The sequence shown here is derived from an EMBL/GenBank/DDBJ whole genome shotgun (WGS) entry which is preliminary data.</text>
</comment>
<dbReference type="OrthoDB" id="9809531at2"/>
<dbReference type="InterPro" id="IPR046248">
    <property type="entry name" value="DUF6281"/>
</dbReference>
<dbReference type="AlphaFoldDB" id="A0A5C4VP26"/>
<protein>
    <submittedName>
        <fullName evidence="1">Uncharacterized protein</fullName>
    </submittedName>
</protein>
<proteinExistence type="predicted"/>
<dbReference type="Pfam" id="PF19797">
    <property type="entry name" value="DUF6281"/>
    <property type="match status" value="1"/>
</dbReference>
<sequence length="120" mass="12988">MLNALVLLLGVMACSTDRERSAGDCDAVIRVENRTYTAVTMTNDKPAEKFATAQMGRCEDVGASPPGVVFDGDVDQVQSWVFEGYDSDVVLGVRVSDSWQVFVEDSVTEAEREGIVSAFS</sequence>
<dbReference type="Proteomes" id="UP000313231">
    <property type="component" value="Unassembled WGS sequence"/>
</dbReference>
<evidence type="ECO:0000313" key="1">
    <source>
        <dbReference type="EMBL" id="TNM37572.1"/>
    </source>
</evidence>
<accession>A0A5C4VP26</accession>
<organism evidence="1 2">
    <name type="scientific">Nocardioides albidus</name>
    <dbReference type="NCBI Taxonomy" id="1517589"/>
    <lineage>
        <taxon>Bacteria</taxon>
        <taxon>Bacillati</taxon>
        <taxon>Actinomycetota</taxon>
        <taxon>Actinomycetes</taxon>
        <taxon>Propionibacteriales</taxon>
        <taxon>Nocardioidaceae</taxon>
        <taxon>Nocardioides</taxon>
    </lineage>
</organism>
<reference evidence="1 2" key="1">
    <citation type="journal article" date="2016" name="Int. J. Syst. Evol. Microbiol.">
        <title>Nocardioides albidus sp. nov., an actinobacterium isolated from garden soil.</title>
        <authorList>
            <person name="Singh H."/>
            <person name="Du J."/>
            <person name="Trinh H."/>
            <person name="Won K."/>
            <person name="Yang J.E."/>
            <person name="Yin C."/>
            <person name="Kook M."/>
            <person name="Yi T.H."/>
        </authorList>
    </citation>
    <scope>NUCLEOTIDE SEQUENCE [LARGE SCALE GENOMIC DNA]</scope>
    <source>
        <strain evidence="1 2">CCTCC AB 2015297</strain>
    </source>
</reference>
<name>A0A5C4VP26_9ACTN</name>